<reference evidence="2 3" key="1">
    <citation type="submission" date="2021-08" db="EMBL/GenBank/DDBJ databases">
        <title>Massilia sp. R798.</title>
        <authorList>
            <person name="Baek J.H."/>
            <person name="Jung H.S."/>
            <person name="Kim K.R."/>
            <person name="Jeon C.O."/>
        </authorList>
    </citation>
    <scope>NUCLEOTIDE SEQUENCE [LARGE SCALE GENOMIC DNA]</scope>
    <source>
        <strain evidence="2 3">R798</strain>
    </source>
</reference>
<organism evidence="2 3">
    <name type="scientific">Massilia soli</name>
    <dbReference type="NCBI Taxonomy" id="2792854"/>
    <lineage>
        <taxon>Bacteria</taxon>
        <taxon>Pseudomonadati</taxon>
        <taxon>Pseudomonadota</taxon>
        <taxon>Betaproteobacteria</taxon>
        <taxon>Burkholderiales</taxon>
        <taxon>Oxalobacteraceae</taxon>
        <taxon>Telluria group</taxon>
        <taxon>Massilia</taxon>
    </lineage>
</organism>
<dbReference type="InterPro" id="IPR001279">
    <property type="entry name" value="Metallo-B-lactamas"/>
</dbReference>
<dbReference type="SUPFAM" id="SSF56281">
    <property type="entry name" value="Metallo-hydrolase/oxidoreductase"/>
    <property type="match status" value="1"/>
</dbReference>
<proteinExistence type="predicted"/>
<dbReference type="InterPro" id="IPR036388">
    <property type="entry name" value="WH-like_DNA-bd_sf"/>
</dbReference>
<dbReference type="SMART" id="SM00849">
    <property type="entry name" value="Lactamase_B"/>
    <property type="match status" value="1"/>
</dbReference>
<dbReference type="EMBL" id="JAFBIL020000001">
    <property type="protein sequence ID" value="MBZ2206357.1"/>
    <property type="molecule type" value="Genomic_DNA"/>
</dbReference>
<dbReference type="Gene3D" id="3.60.15.10">
    <property type="entry name" value="Ribonuclease Z/Hydroxyacylglutathione hydrolase-like"/>
    <property type="match status" value="1"/>
</dbReference>
<name>A0ABS7SKY8_9BURK</name>
<dbReference type="Pfam" id="PF00753">
    <property type="entry name" value="Lactamase_B"/>
    <property type="match status" value="1"/>
</dbReference>
<evidence type="ECO:0000259" key="1">
    <source>
        <dbReference type="SMART" id="SM00849"/>
    </source>
</evidence>
<gene>
    <name evidence="2" type="ORF">I4X03_003675</name>
</gene>
<dbReference type="Gene3D" id="1.10.10.10">
    <property type="entry name" value="Winged helix-like DNA-binding domain superfamily/Winged helix DNA-binding domain"/>
    <property type="match status" value="1"/>
</dbReference>
<evidence type="ECO:0000313" key="2">
    <source>
        <dbReference type="EMBL" id="MBZ2206357.1"/>
    </source>
</evidence>
<evidence type="ECO:0000313" key="3">
    <source>
        <dbReference type="Proteomes" id="UP000809349"/>
    </source>
</evidence>
<dbReference type="InterPro" id="IPR036866">
    <property type="entry name" value="RibonucZ/Hydroxyglut_hydro"/>
</dbReference>
<feature type="domain" description="Metallo-beta-lactamase" evidence="1">
    <location>
        <begin position="42"/>
        <end position="263"/>
    </location>
</feature>
<dbReference type="PANTHER" id="PTHR23131:SF4">
    <property type="entry name" value="METALLO-BETA-LACTAMASE SUPERFAMILY POTEIN"/>
    <property type="match status" value="1"/>
</dbReference>
<dbReference type="PANTHER" id="PTHR23131">
    <property type="entry name" value="ENDORIBONUCLEASE LACTB2"/>
    <property type="match status" value="1"/>
</dbReference>
<comment type="caution">
    <text evidence="2">The sequence shown here is derived from an EMBL/GenBank/DDBJ whole genome shotgun (WGS) entry which is preliminary data.</text>
</comment>
<accession>A0ABS7SKY8</accession>
<dbReference type="Pfam" id="PF21221">
    <property type="entry name" value="B_lactamase-like_C"/>
    <property type="match status" value="1"/>
</dbReference>
<dbReference type="RefSeq" id="WP_223465790.1">
    <property type="nucleotide sequence ID" value="NZ_JAFBIL020000001.1"/>
</dbReference>
<keyword evidence="3" id="KW-1185">Reference proteome</keyword>
<protein>
    <submittedName>
        <fullName evidence="2">MBL fold metallo-hydrolase</fullName>
    </submittedName>
</protein>
<sequence length="350" mass="38626">MNQLESQLDYPLGDLLPAPGALAELAPGLQWLRMPLPFALDHINLWLLRDRFDGRSGWASVDCGVANDTTRANWDQVLADGIGSAPLLRVFATHCHPDHMGLSDWLCRRFDAPLWMTTGEYAFARMMAAALPGVDGPAALPHFQRHGLADPELVARIGERRNYYPSLVPAVPHAYTRMQDGDLIAVGEQHWRVITGFGHSPEHASLYCEALKVLISGDMVLPRISTNVSVFAVEPEGNPLAQYLDSLGKFAGLPSDTLVLPSHGRPFRGLHIRIAQLREHHAARLAEVIEACREPQSAADIVPIMFRRKLDAHQLTFALGEALAHLHYLWHAGTVQRSAGADGVLRFHLT</sequence>
<dbReference type="Proteomes" id="UP000809349">
    <property type="component" value="Unassembled WGS sequence"/>
</dbReference>
<dbReference type="InterPro" id="IPR050662">
    <property type="entry name" value="Sec-metab_biosynth-thioest"/>
</dbReference>
<dbReference type="InterPro" id="IPR048933">
    <property type="entry name" value="B_lactamase-like_C"/>
</dbReference>